<dbReference type="EMBL" id="CP049056">
    <property type="protein sequence ID" value="QIE56456.1"/>
    <property type="molecule type" value="Genomic_DNA"/>
</dbReference>
<dbReference type="Proteomes" id="UP000503336">
    <property type="component" value="Chromosome"/>
</dbReference>
<gene>
    <name evidence="2" type="ORF">G5B40_13890</name>
</gene>
<keyword evidence="1" id="KW-0732">Signal</keyword>
<dbReference type="Pfam" id="PF10973">
    <property type="entry name" value="DUF2799"/>
    <property type="match status" value="1"/>
</dbReference>
<dbReference type="RefSeq" id="WP_165099737.1">
    <property type="nucleotide sequence ID" value="NZ_CP049056.1"/>
</dbReference>
<dbReference type="PROSITE" id="PS51257">
    <property type="entry name" value="PROKAR_LIPOPROTEIN"/>
    <property type="match status" value="1"/>
</dbReference>
<keyword evidence="3" id="KW-1185">Reference proteome</keyword>
<feature type="signal peptide" evidence="1">
    <location>
        <begin position="1"/>
        <end position="22"/>
    </location>
</feature>
<proteinExistence type="predicted"/>
<sequence>MIRSVPPILAALLLGACATTTASLSPAQCAANWRAVGYEDGLDGADISRIAAYREACARGGAPLDAGAEADWIEGWNQAQGATVAHDTYETYKDDRQVVRSYPRIYPQLGVGVGSGGVNVGAGLGIGLGSFSLGFY</sequence>
<evidence type="ECO:0000256" key="1">
    <source>
        <dbReference type="SAM" id="SignalP"/>
    </source>
</evidence>
<dbReference type="InterPro" id="IPR021242">
    <property type="entry name" value="DUF2799"/>
</dbReference>
<accession>A0A7L5C1U0</accession>
<protein>
    <submittedName>
        <fullName evidence="2">DUF2799 domain-containing protein</fullName>
    </submittedName>
</protein>
<name>A0A7L5C1U0_9RHOB</name>
<organism evidence="2 3">
    <name type="scientific">Pikeienuella piscinae</name>
    <dbReference type="NCBI Taxonomy" id="2748098"/>
    <lineage>
        <taxon>Bacteria</taxon>
        <taxon>Pseudomonadati</taxon>
        <taxon>Pseudomonadota</taxon>
        <taxon>Alphaproteobacteria</taxon>
        <taxon>Rhodobacterales</taxon>
        <taxon>Paracoccaceae</taxon>
        <taxon>Pikeienuella</taxon>
    </lineage>
</organism>
<evidence type="ECO:0000313" key="2">
    <source>
        <dbReference type="EMBL" id="QIE56456.1"/>
    </source>
</evidence>
<dbReference type="AlphaFoldDB" id="A0A7L5C1U0"/>
<feature type="chain" id="PRO_5029722432" evidence="1">
    <location>
        <begin position="23"/>
        <end position="136"/>
    </location>
</feature>
<dbReference type="KEGG" id="hdh:G5B40_13890"/>
<evidence type="ECO:0000313" key="3">
    <source>
        <dbReference type="Proteomes" id="UP000503336"/>
    </source>
</evidence>
<reference evidence="2 3" key="1">
    <citation type="submission" date="2020-02" db="EMBL/GenBank/DDBJ databases">
        <title>complete genome sequence of Rhodobacteraceae bacterium.</title>
        <authorList>
            <person name="Park J."/>
            <person name="Kim Y.-S."/>
            <person name="Kim K.-H."/>
        </authorList>
    </citation>
    <scope>NUCLEOTIDE SEQUENCE [LARGE SCALE GENOMIC DNA]</scope>
    <source>
        <strain evidence="2 3">RR4-56</strain>
    </source>
</reference>